<keyword evidence="5" id="KW-1185">Reference proteome</keyword>
<keyword evidence="1" id="KW-0732">Signal</keyword>
<dbReference type="EMBL" id="CAXHTB010000026">
    <property type="protein sequence ID" value="CAL0334769.1"/>
    <property type="molecule type" value="Genomic_DNA"/>
</dbReference>
<evidence type="ECO:0000313" key="5">
    <source>
        <dbReference type="Proteomes" id="UP001497480"/>
    </source>
</evidence>
<dbReference type="Proteomes" id="UP001497480">
    <property type="component" value="Unassembled WGS sequence"/>
</dbReference>
<name>A0AAV1YPE8_LUPLU</name>
<dbReference type="EMBL" id="CAXHTB010000026">
    <property type="protein sequence ID" value="CAL0334768.1"/>
    <property type="molecule type" value="Genomic_DNA"/>
</dbReference>
<feature type="chain" id="PRO_5044714246" evidence="1">
    <location>
        <begin position="29"/>
        <end position="57"/>
    </location>
</feature>
<sequence length="57" mass="6392">MERTLLKMMMMILLFIVISITLIGLGSAQPSHCNPGQCPRIPECCGMPKLNNIKKLY</sequence>
<comment type="caution">
    <text evidence="4">The sequence shown here is derived from an EMBL/GenBank/DDBJ whole genome shotgun (WGS) entry which is preliminary data.</text>
</comment>
<evidence type="ECO:0000313" key="4">
    <source>
        <dbReference type="EMBL" id="CAL0334769.1"/>
    </source>
</evidence>
<reference evidence="4 5" key="1">
    <citation type="submission" date="2024-03" db="EMBL/GenBank/DDBJ databases">
        <authorList>
            <person name="Martinez-Hernandez J."/>
        </authorList>
    </citation>
    <scope>NUCLEOTIDE SEQUENCE [LARGE SCALE GENOMIC DNA]</scope>
</reference>
<feature type="signal peptide" evidence="1">
    <location>
        <begin position="1"/>
        <end position="28"/>
    </location>
</feature>
<accession>A0AAV1YPE8</accession>
<organism evidence="4 5">
    <name type="scientific">Lupinus luteus</name>
    <name type="common">European yellow lupine</name>
    <dbReference type="NCBI Taxonomy" id="3873"/>
    <lineage>
        <taxon>Eukaryota</taxon>
        <taxon>Viridiplantae</taxon>
        <taxon>Streptophyta</taxon>
        <taxon>Embryophyta</taxon>
        <taxon>Tracheophyta</taxon>
        <taxon>Spermatophyta</taxon>
        <taxon>Magnoliopsida</taxon>
        <taxon>eudicotyledons</taxon>
        <taxon>Gunneridae</taxon>
        <taxon>Pentapetalae</taxon>
        <taxon>rosids</taxon>
        <taxon>fabids</taxon>
        <taxon>Fabales</taxon>
        <taxon>Fabaceae</taxon>
        <taxon>Papilionoideae</taxon>
        <taxon>50 kb inversion clade</taxon>
        <taxon>genistoids sensu lato</taxon>
        <taxon>core genistoids</taxon>
        <taxon>Genisteae</taxon>
        <taxon>Lupinus</taxon>
    </lineage>
</organism>
<evidence type="ECO:0000313" key="3">
    <source>
        <dbReference type="EMBL" id="CAL0334768.1"/>
    </source>
</evidence>
<proteinExistence type="predicted"/>
<evidence type="ECO:0000256" key="1">
    <source>
        <dbReference type="SAM" id="SignalP"/>
    </source>
</evidence>
<dbReference type="EMBL" id="CAXHTB010000026">
    <property type="protein sequence ID" value="CAL0334767.1"/>
    <property type="molecule type" value="Genomic_DNA"/>
</dbReference>
<evidence type="ECO:0000313" key="2">
    <source>
        <dbReference type="EMBL" id="CAL0334767.1"/>
    </source>
</evidence>
<protein>
    <submittedName>
        <fullName evidence="4">Uncharacterized protein</fullName>
    </submittedName>
</protein>
<gene>
    <name evidence="2" type="ORF">LLUT_LOCUS35827</name>
    <name evidence="3" type="ORF">LLUT_LOCUS35828</name>
    <name evidence="4" type="ORF">LLUT_LOCUS35829</name>
</gene>
<dbReference type="AlphaFoldDB" id="A0AAV1YPE8"/>